<keyword evidence="9" id="KW-1185">Reference proteome</keyword>
<dbReference type="InterPro" id="IPR003591">
    <property type="entry name" value="Leu-rich_rpt_typical-subtyp"/>
</dbReference>
<feature type="active site" description="Glycyl thioester intermediate" evidence="6">
    <location>
        <position position="1401"/>
    </location>
</feature>
<sequence>MSAVKLPVPPGLDEFSENEEVIRANAPDWLLLARPERIVQLREYMSRSQLFKDDVSAWLRELKPVRAFCEPLLAQRLQERFGAGLDLHTDMLVIADRWPEFPSPLGAPVVFPMTFTQHGLLDAALQNFAADEQFPPQTYLRFSGSARPEFTPQAFIDLVRELDLGGRYQQHLCRVLHLPLEAGQELDAEGARIEFAMQQQAKADMLVDATIALMKKELDESAHTQLCRLIESNVSVAADGARIQVNELQMLGVTLSRVRLFTLHTGPSDGDRGLLVHIPNDPLSRFRFYPSLEDFRAELCERLWQPSYEAFFSRLVEQRDLPAFLAALRRSLSRETLSAKALLNRQADLKLRLLPSNDELFSLLHRQQLQRLQDDARAVAVPTEDVDQDARNARYQARLGLGMTLLNLASFANPWLGLLMMGVAVGEMLAEVYEGYQDWQRGDHDKAITHMMAVAEDLATMIALGTALQVGGKLVKGLFRQESAFFDELVPVRSDDGRYRLWQPSLEPYAHDEPLLARQDPDTQGFYPEVSDDGHRYLDIAGRPYRAYRDEAADAWRLRHRSRPTAYEPLLEHNGAGGWRLAHEWPPGWEDPAYLLRRLGPEAAWLDDVDIERILSVHRLDAPLLHRLHMNRAQIPATVLDSIRRFRLDRELGWLADAADAPPTRRLLDLKLQILPDLPGWPRGRTILLLDAADKPLYEYGVDLTSQPRPLKVAARDLESSGLQALIDVLDPAHRQALLGEPVKPGEELPGLERALQQHVRTHRHALFERVYRLRWLLADGLPESVRQRFPELPSGVLREVAEQSSVSVKDRLLVDSRLPLQLVEDLTDAAREVRVDRALEGGFLQSTVNPDTARLQLPVLEKLLGWPLDLRIELRQDAVSGPLLAELGNVGLPRRRIFVRTEEGYQAFDASGSALGQRATGNDALSAALLGSLSVSERMAMGMRLEEEAQLHKLLLSTAMTRPRQELEATLGLAARKADHEPAPWRRMDRSGCSRTRRGGIETTRRGLRRVTRLYPDLCEAEVRAFMLQLGDDSALVRNRIRSLELELELLRSLLNSWYGRSFEQRGQSIWLGGMQEGRMQASQILERCWRRQTPRTYDDSGAAIGYGLSLEGLRVVSLPELPESISFEHVTELSLKSMDLTTIPSSFLRRFPQLRKLDLGNNRLRTLPPAIAHMDELRELHLQENRIVLTREAAAQLSTLQQLEVLNLNGNSDVGRLDVVRMPHLRRLFLRGTGIDHLPEGLLTRTSLSAADLRGNLIQQLPAELYDAPSPITRRIILRHNPLGPANQSPLAAYRLRTGITFGIPESELALDEYSSRLRWLADVEGERRAQLQSLWQGLWHEPGSQELFDLLGRLGGSADYLKTRSDLTRRVWEVLEAAGEDGGLRRELFDLAANPLTCVDSAAQSFSHLEVRVLLAKARALAIEGDEPVQLLKLARGLFRLEQIDAIARSHVRALAENPEVPSSSAVDEIEVNLAYRIGLARLMHVPGQPREMLFRSIAHVTEEQIQAAHARILQAEQTPSLTTFIAGRDFWIDYLKKKYPRDFSRFNQPFHDQEEQLLRESPTMHSERYFRHLEALMDSHRAEEQMFLISLTRQEMYEHPAPAPGS</sequence>
<dbReference type="PANTHER" id="PTHR48051:SF1">
    <property type="entry name" value="RAS SUPPRESSOR PROTEIN 1"/>
    <property type="match status" value="1"/>
</dbReference>
<keyword evidence="8" id="KW-0436">Ligase</keyword>
<dbReference type="PANTHER" id="PTHR48051">
    <property type="match status" value="1"/>
</dbReference>
<evidence type="ECO:0000256" key="1">
    <source>
        <dbReference type="ARBA" id="ARBA00000900"/>
    </source>
</evidence>
<dbReference type="STRING" id="50340.PF66_04719"/>
<accession>A0A0N1J5S8</accession>
<evidence type="ECO:0000313" key="8">
    <source>
        <dbReference type="EMBL" id="KPA89036.1"/>
    </source>
</evidence>
<evidence type="ECO:0000256" key="6">
    <source>
        <dbReference type="PROSITE-ProRule" id="PRU01398"/>
    </source>
</evidence>
<dbReference type="InterPro" id="IPR050216">
    <property type="entry name" value="LRR_domain-containing"/>
</dbReference>
<dbReference type="GO" id="GO:0016874">
    <property type="term" value="F:ligase activity"/>
    <property type="evidence" value="ECO:0007669"/>
    <property type="project" value="UniProtKB-KW"/>
</dbReference>
<keyword evidence="6" id="KW-0833">Ubl conjugation pathway</keyword>
<comment type="PTM">
    <text evidence="6">Ubiquitinated in the presence of host E1 ubiquitin-activating enzyme, E2 ubiquitin-conjugating enzyme and ubiquitin.</text>
</comment>
<proteinExistence type="inferred from homology"/>
<protein>
    <recommendedName>
        <fullName evidence="2">RING-type E3 ubiquitin transferase</fullName>
        <ecNumber evidence="2">2.3.2.27</ecNumber>
    </recommendedName>
</protein>
<dbReference type="PROSITE" id="PS51450">
    <property type="entry name" value="LRR"/>
    <property type="match status" value="1"/>
</dbReference>
<feature type="domain" description="NEL" evidence="7">
    <location>
        <begin position="1314"/>
        <end position="1610"/>
    </location>
</feature>
<keyword evidence="6" id="KW-0808">Transferase</keyword>
<dbReference type="PATRIC" id="fig|50340.43.peg.2018"/>
<dbReference type="GO" id="GO:0005737">
    <property type="term" value="C:cytoplasm"/>
    <property type="evidence" value="ECO:0007669"/>
    <property type="project" value="TreeGrafter"/>
</dbReference>
<evidence type="ECO:0000256" key="3">
    <source>
        <dbReference type="ARBA" id="ARBA00022614"/>
    </source>
</evidence>
<name>A0A0N1J5S8_9PSED</name>
<dbReference type="PROSITE" id="PS52053">
    <property type="entry name" value="NEL"/>
    <property type="match status" value="1"/>
</dbReference>
<keyword evidence="4" id="KW-0677">Repeat</keyword>
<evidence type="ECO:0000256" key="5">
    <source>
        <dbReference type="ARBA" id="ARBA00023026"/>
    </source>
</evidence>
<evidence type="ECO:0000313" key="9">
    <source>
        <dbReference type="Proteomes" id="UP000037931"/>
    </source>
</evidence>
<dbReference type="Pfam" id="PF13855">
    <property type="entry name" value="LRR_8"/>
    <property type="match status" value="1"/>
</dbReference>
<dbReference type="GO" id="GO:0016567">
    <property type="term" value="P:protein ubiquitination"/>
    <property type="evidence" value="ECO:0007669"/>
    <property type="project" value="InterPro"/>
</dbReference>
<dbReference type="GO" id="GO:0005576">
    <property type="term" value="C:extracellular region"/>
    <property type="evidence" value="ECO:0007669"/>
    <property type="project" value="UniProtKB-UniRule"/>
</dbReference>
<evidence type="ECO:0000259" key="7">
    <source>
        <dbReference type="PROSITE" id="PS52053"/>
    </source>
</evidence>
<dbReference type="EC" id="2.3.2.27" evidence="2"/>
<dbReference type="Proteomes" id="UP000037931">
    <property type="component" value="Unassembled WGS sequence"/>
</dbReference>
<dbReference type="Gene3D" id="3.80.10.10">
    <property type="entry name" value="Ribonuclease Inhibitor"/>
    <property type="match status" value="1"/>
</dbReference>
<organism evidence="8 9">
    <name type="scientific">Pseudomonas asplenii</name>
    <dbReference type="NCBI Taxonomy" id="53407"/>
    <lineage>
        <taxon>Bacteria</taxon>
        <taxon>Pseudomonadati</taxon>
        <taxon>Pseudomonadota</taxon>
        <taxon>Gammaproteobacteria</taxon>
        <taxon>Pseudomonadales</taxon>
        <taxon>Pseudomonadaceae</taxon>
        <taxon>Pseudomonas</taxon>
    </lineage>
</organism>
<dbReference type="InterPro" id="IPR029487">
    <property type="entry name" value="NEL_dom"/>
</dbReference>
<dbReference type="InterPro" id="IPR001611">
    <property type="entry name" value="Leu-rich_rpt"/>
</dbReference>
<dbReference type="GO" id="GO:0061630">
    <property type="term" value="F:ubiquitin protein ligase activity"/>
    <property type="evidence" value="ECO:0007669"/>
    <property type="project" value="UniProtKB-EC"/>
</dbReference>
<dbReference type="Pfam" id="PF20178">
    <property type="entry name" value="ToxA_N"/>
    <property type="match status" value="1"/>
</dbReference>
<keyword evidence="6" id="KW-1035">Host cytoplasm</keyword>
<dbReference type="InterPro" id="IPR046673">
    <property type="entry name" value="ToxA_N"/>
</dbReference>
<dbReference type="InterPro" id="IPR032675">
    <property type="entry name" value="LRR_dom_sf"/>
</dbReference>
<keyword evidence="5" id="KW-0843">Virulence</keyword>
<keyword evidence="6" id="KW-0832">Ubl conjugation</keyword>
<dbReference type="SMART" id="SM00369">
    <property type="entry name" value="LRR_TYP"/>
    <property type="match status" value="3"/>
</dbReference>
<keyword evidence="3" id="KW-0433">Leucine-rich repeat</keyword>
<keyword evidence="6" id="KW-0964">Secreted</keyword>
<comment type="catalytic activity">
    <reaction evidence="1">
        <text>S-ubiquitinyl-[E2 ubiquitin-conjugating enzyme]-L-cysteine + [acceptor protein]-L-lysine = [E2 ubiquitin-conjugating enzyme]-L-cysteine + N(6)-ubiquitinyl-[acceptor protein]-L-lysine.</text>
        <dbReference type="EC" id="2.3.2.27"/>
    </reaction>
</comment>
<dbReference type="RefSeq" id="WP_241494421.1">
    <property type="nucleotide sequence ID" value="NZ_JSYZ01000018.1"/>
</dbReference>
<dbReference type="Gene3D" id="1.20.58.360">
    <property type="entry name" value="Shigella T3SS effector IpaH defines"/>
    <property type="match status" value="1"/>
</dbReference>
<dbReference type="EMBL" id="JSYZ01000018">
    <property type="protein sequence ID" value="KPA89036.1"/>
    <property type="molecule type" value="Genomic_DNA"/>
</dbReference>
<gene>
    <name evidence="8" type="ORF">PF66_04719</name>
</gene>
<dbReference type="SUPFAM" id="SSF52058">
    <property type="entry name" value="L domain-like"/>
    <property type="match status" value="1"/>
</dbReference>
<evidence type="ECO:0000256" key="2">
    <source>
        <dbReference type="ARBA" id="ARBA00012483"/>
    </source>
</evidence>
<evidence type="ECO:0000256" key="4">
    <source>
        <dbReference type="ARBA" id="ARBA00022737"/>
    </source>
</evidence>
<comment type="similarity">
    <text evidence="6">Belongs to the LRR-containing bacterial E3 ligase family.</text>
</comment>
<dbReference type="Pfam" id="PF14496">
    <property type="entry name" value="NEL"/>
    <property type="match status" value="1"/>
</dbReference>
<comment type="caution">
    <text evidence="8">The sequence shown here is derived from an EMBL/GenBank/DDBJ whole genome shotgun (WGS) entry which is preliminary data.</text>
</comment>
<reference evidence="8 9" key="1">
    <citation type="journal article" date="2015" name="PLoS ONE">
        <title>Rice-Infecting Pseudomonas Genomes Are Highly Accessorized and Harbor Multiple Putative Virulence Mechanisms to Cause Sheath Brown Rot.</title>
        <authorList>
            <person name="Quibod I.L."/>
            <person name="Grande G."/>
            <person name="Oreiro E.G."/>
            <person name="Borja F.N."/>
            <person name="Dossa G.S."/>
            <person name="Mauleon R."/>
            <person name="Cruz C.V."/>
            <person name="Oliva R."/>
        </authorList>
    </citation>
    <scope>NUCLEOTIDE SEQUENCE [LARGE SCALE GENOMIC DNA]</scope>
    <source>
        <strain evidence="8 9">IRRI 6609</strain>
    </source>
</reference>